<reference evidence="3" key="1">
    <citation type="submission" date="2022-08" db="EMBL/GenBank/DDBJ databases">
        <title>Genomic Encyclopedia of Type Strains, Phase V (KMG-V): Genome sequencing to study the core and pangenomes of soil and plant-associated prokaryotes.</title>
        <authorList>
            <person name="Whitman W."/>
        </authorList>
    </citation>
    <scope>NUCLEOTIDE SEQUENCE</scope>
    <source>
        <strain evidence="3">SP2016B</strain>
    </source>
</reference>
<gene>
    <name evidence="3" type="ORF">GGP82_002909</name>
</gene>
<keyword evidence="2" id="KW-0472">Membrane</keyword>
<feature type="region of interest" description="Disordered" evidence="1">
    <location>
        <begin position="452"/>
        <end position="529"/>
    </location>
</feature>
<keyword evidence="2" id="KW-1133">Transmembrane helix</keyword>
<evidence type="ECO:0000313" key="4">
    <source>
        <dbReference type="Proteomes" id="UP001155034"/>
    </source>
</evidence>
<sequence>MSSVNLLERNVKKILSSAGFNPRLRADLEGYEIDVYVEYKSERIIFECKQYERSSLTVRNLIHQWSGKQEELGVDRVVLVLVGVSVSEDDYELAERRDMKIWEGETVNNLLDEALEEEEGLKERILRRLGLGDLDFEVLKASRRHNVSRKAASEYLKGKVTKEELENISSIENDLEERFDKGVDILREDFFLKVIKNEDYNGKPARKVAKKMSETGIKNADKAFIMTKDRGGKFDGKDYTKKEAIGIEKMVKKLGYDFEKSESVLKEIDSDVDKYIKKTVEETKSKYGVTEEDAIKFLKGKVDEEGIESLSNIKKYIEKENEEIYDLLSERDIKRYNNDGKYYDEDFRLVIQKMVELGIKDKKVARLFVGDKGGTAHGESYSMWDVEKIELIIKEFDHAFEWAKEFVFQKEPKKRTVKRAVNVRSERPDLELEEIYRCLESGFTVRKIKNGEVERRDEEERESEEDAHQREREEGVESSDDVEASEGGNEDHDTSPVSDLASGERVSEGEQGDKAQRTGDQRFEGESKNSSVSTPLFTVLVLVVLTVFLLALLA</sequence>
<dbReference type="Proteomes" id="UP001155034">
    <property type="component" value="Unassembled WGS sequence"/>
</dbReference>
<dbReference type="RefSeq" id="WP_259084008.1">
    <property type="nucleotide sequence ID" value="NZ_JANTYZ010000011.1"/>
</dbReference>
<comment type="caution">
    <text evidence="3">The sequence shown here is derived from an EMBL/GenBank/DDBJ whole genome shotgun (WGS) entry which is preliminary data.</text>
</comment>
<dbReference type="InterPro" id="IPR011335">
    <property type="entry name" value="Restrct_endonuc-II-like"/>
</dbReference>
<evidence type="ECO:0000313" key="3">
    <source>
        <dbReference type="EMBL" id="MCS3866336.1"/>
    </source>
</evidence>
<feature type="compositionally biased region" description="Basic and acidic residues" evidence="1">
    <location>
        <begin position="466"/>
        <end position="475"/>
    </location>
</feature>
<protein>
    <submittedName>
        <fullName evidence="3">Transcriptional regulator with XRE-family HTH domain</fullName>
    </submittedName>
</protein>
<keyword evidence="2" id="KW-0812">Transmembrane</keyword>
<name>A0A9X2ZN96_9BACT</name>
<accession>A0A9X2ZN96</accession>
<feature type="transmembrane region" description="Helical" evidence="2">
    <location>
        <begin position="536"/>
        <end position="553"/>
    </location>
</feature>
<dbReference type="EMBL" id="JANTYZ010000011">
    <property type="protein sequence ID" value="MCS3866336.1"/>
    <property type="molecule type" value="Genomic_DNA"/>
</dbReference>
<proteinExistence type="predicted"/>
<dbReference type="AlphaFoldDB" id="A0A9X2ZN96"/>
<organism evidence="3 4">
    <name type="scientific">Salinibacter ruber</name>
    <dbReference type="NCBI Taxonomy" id="146919"/>
    <lineage>
        <taxon>Bacteria</taxon>
        <taxon>Pseudomonadati</taxon>
        <taxon>Rhodothermota</taxon>
        <taxon>Rhodothermia</taxon>
        <taxon>Rhodothermales</taxon>
        <taxon>Salinibacteraceae</taxon>
        <taxon>Salinibacter</taxon>
    </lineage>
</organism>
<evidence type="ECO:0000256" key="1">
    <source>
        <dbReference type="SAM" id="MobiDB-lite"/>
    </source>
</evidence>
<dbReference type="SUPFAM" id="SSF52980">
    <property type="entry name" value="Restriction endonuclease-like"/>
    <property type="match status" value="1"/>
</dbReference>
<evidence type="ECO:0000256" key="2">
    <source>
        <dbReference type="SAM" id="Phobius"/>
    </source>
</evidence>
<feature type="compositionally biased region" description="Basic and acidic residues" evidence="1">
    <location>
        <begin position="505"/>
        <end position="527"/>
    </location>
</feature>